<dbReference type="Proteomes" id="UP000032545">
    <property type="component" value="Unassembled WGS sequence"/>
</dbReference>
<keyword evidence="2" id="KW-1185">Reference proteome</keyword>
<accession>A0A0D8BI54</accession>
<dbReference type="SUPFAM" id="SSF48150">
    <property type="entry name" value="DNA-glycosylase"/>
    <property type="match status" value="1"/>
</dbReference>
<dbReference type="RefSeq" id="WP_044884329.1">
    <property type="nucleotide sequence ID" value="NZ_JYFN01000009.1"/>
</dbReference>
<dbReference type="Gene3D" id="1.10.340.30">
    <property type="entry name" value="Hypothetical protein, domain 2"/>
    <property type="match status" value="1"/>
</dbReference>
<dbReference type="EMBL" id="JYFN01000009">
    <property type="protein sequence ID" value="KJE23933.1"/>
    <property type="molecule type" value="Genomic_DNA"/>
</dbReference>
<comment type="caution">
    <text evidence="1">The sequence shown here is derived from an EMBL/GenBank/DDBJ whole genome shotgun (WGS) entry which is preliminary data.</text>
</comment>
<reference evidence="1 2" key="2">
    <citation type="journal article" date="2016" name="Genome Announc.">
        <title>Permanent Draft Genome Sequences for Two Variants of Frankia sp. Strain CpI1, the First Frankia Strain Isolated from Root Nodules of Comptonia peregrina.</title>
        <authorList>
            <person name="Oshone R."/>
            <person name="Hurst S.G.IV."/>
            <person name="Abebe-Akele F."/>
            <person name="Simpson S."/>
            <person name="Morris K."/>
            <person name="Thomas W.K."/>
            <person name="Tisa L.S."/>
        </authorList>
    </citation>
    <scope>NUCLEOTIDE SEQUENCE [LARGE SCALE GENOMIC DNA]</scope>
    <source>
        <strain evidence="2">CpI1-S</strain>
    </source>
</reference>
<name>A0A0D8BI54_9ACTN</name>
<proteinExistence type="predicted"/>
<sequence>MVGTDPEAVVAELLARHGRTYADEIGADVPADTAEAMFRLTVFALLASARIRTAAAVQATCALMDAGWTDAASMAEATREERTGVLHRNGYARYDESASRQLGDASGYLSDTYDGDIRHLREAADHSPDRERALLQKIKGIGPVGADIFLSEAQAGWDELVPYLDERVRRTAGELGLPTSPQLFLDLADRGDLPRLVAALVRVRQERDIGDLRESASDHS</sequence>
<reference evidence="2" key="1">
    <citation type="submission" date="2015-02" db="EMBL/GenBank/DDBJ databases">
        <title>Draft Genome of Frankia sp. CpI1-S.</title>
        <authorList>
            <person name="Oshone R.T."/>
            <person name="Ngom M."/>
            <person name="Ghodhbane-Gtari F."/>
            <person name="Gtari M."/>
            <person name="Morris K."/>
            <person name="Thomas K."/>
            <person name="Sen A."/>
            <person name="Tisa L.S."/>
        </authorList>
    </citation>
    <scope>NUCLEOTIDE SEQUENCE [LARGE SCALE GENOMIC DNA]</scope>
    <source>
        <strain evidence="2">CpI1-S</strain>
    </source>
</reference>
<dbReference type="AlphaFoldDB" id="A0A0D8BI54"/>
<dbReference type="GO" id="GO:0006281">
    <property type="term" value="P:DNA repair"/>
    <property type="evidence" value="ECO:0007669"/>
    <property type="project" value="InterPro"/>
</dbReference>
<evidence type="ECO:0000313" key="2">
    <source>
        <dbReference type="Proteomes" id="UP000032545"/>
    </source>
</evidence>
<gene>
    <name evidence="1" type="ORF">FF36_01620</name>
</gene>
<dbReference type="GO" id="GO:0003824">
    <property type="term" value="F:catalytic activity"/>
    <property type="evidence" value="ECO:0007669"/>
    <property type="project" value="InterPro"/>
</dbReference>
<protein>
    <recommendedName>
        <fullName evidence="3">Endonuclease III-like protein</fullName>
    </recommendedName>
</protein>
<evidence type="ECO:0008006" key="3">
    <source>
        <dbReference type="Google" id="ProtNLM"/>
    </source>
</evidence>
<evidence type="ECO:0000313" key="1">
    <source>
        <dbReference type="EMBL" id="KJE23933.1"/>
    </source>
</evidence>
<dbReference type="PATRIC" id="fig|1502723.3.peg.6487"/>
<organism evidence="1 2">
    <name type="scientific">Frankia torreyi</name>
    <dbReference type="NCBI Taxonomy" id="1856"/>
    <lineage>
        <taxon>Bacteria</taxon>
        <taxon>Bacillati</taxon>
        <taxon>Actinomycetota</taxon>
        <taxon>Actinomycetes</taxon>
        <taxon>Frankiales</taxon>
        <taxon>Frankiaceae</taxon>
        <taxon>Frankia</taxon>
    </lineage>
</organism>
<dbReference type="OrthoDB" id="3078554at2"/>
<dbReference type="InterPro" id="IPR011257">
    <property type="entry name" value="DNA_glycosylase"/>
</dbReference>